<evidence type="ECO:0000313" key="9">
    <source>
        <dbReference type="Proteomes" id="UP000019426"/>
    </source>
</evidence>
<keyword evidence="4 5" id="KW-0143">Chaperone</keyword>
<dbReference type="PATRIC" id="fig|1216932.3.peg.1722"/>
<dbReference type="InterPro" id="IPR036976">
    <property type="entry name" value="RimM_N_sf"/>
</dbReference>
<keyword evidence="2 5" id="KW-0690">Ribosome biogenesis</keyword>
<dbReference type="InterPro" id="IPR056792">
    <property type="entry name" value="PRC_RimM"/>
</dbReference>
<evidence type="ECO:0000256" key="5">
    <source>
        <dbReference type="HAMAP-Rule" id="MF_00014"/>
    </source>
</evidence>
<name>W6RW56_9CLOT</name>
<comment type="subcellular location">
    <subcellularLocation>
        <location evidence="5">Cytoplasm</location>
    </subcellularLocation>
</comment>
<dbReference type="AlphaFoldDB" id="W6RW56"/>
<dbReference type="InterPro" id="IPR009000">
    <property type="entry name" value="Transl_B-barrel_sf"/>
</dbReference>
<evidence type="ECO:0000313" key="8">
    <source>
        <dbReference type="EMBL" id="CDM68886.1"/>
    </source>
</evidence>
<dbReference type="OrthoDB" id="9810331at2"/>
<protein>
    <recommendedName>
        <fullName evidence="5">Ribosome maturation factor RimM</fullName>
    </recommendedName>
</protein>
<evidence type="ECO:0000256" key="1">
    <source>
        <dbReference type="ARBA" id="ARBA00022490"/>
    </source>
</evidence>
<dbReference type="RefSeq" id="WP_044038364.1">
    <property type="nucleotide sequence ID" value="NZ_HG917868.1"/>
</dbReference>
<gene>
    <name evidence="5" type="primary">rimM</name>
    <name evidence="8" type="ORF">CM240_1728</name>
</gene>
<dbReference type="HAMAP" id="MF_00014">
    <property type="entry name" value="Ribosome_mat_RimM"/>
    <property type="match status" value="1"/>
</dbReference>
<dbReference type="NCBIfam" id="TIGR02273">
    <property type="entry name" value="16S_RimM"/>
    <property type="match status" value="1"/>
</dbReference>
<dbReference type="Pfam" id="PF24986">
    <property type="entry name" value="PRC_RimM"/>
    <property type="match status" value="1"/>
</dbReference>
<dbReference type="InterPro" id="IPR011033">
    <property type="entry name" value="PRC_barrel-like_sf"/>
</dbReference>
<keyword evidence="9" id="KW-1185">Reference proteome</keyword>
<dbReference type="GO" id="GO:0006364">
    <property type="term" value="P:rRNA processing"/>
    <property type="evidence" value="ECO:0007669"/>
    <property type="project" value="UniProtKB-UniRule"/>
</dbReference>
<evidence type="ECO:0000256" key="2">
    <source>
        <dbReference type="ARBA" id="ARBA00022517"/>
    </source>
</evidence>
<dbReference type="PANTHER" id="PTHR33692:SF1">
    <property type="entry name" value="RIBOSOME MATURATION FACTOR RIMM"/>
    <property type="match status" value="1"/>
</dbReference>
<comment type="similarity">
    <text evidence="5">Belongs to the RimM family.</text>
</comment>
<dbReference type="STRING" id="1216932.CM240_1728"/>
<reference evidence="8 9" key="1">
    <citation type="submission" date="2013-11" db="EMBL/GenBank/DDBJ databases">
        <title>Complete genome sequence of Clostridum sp. M2/40.</title>
        <authorList>
            <person name="Wibberg D."/>
            <person name="Puehler A."/>
            <person name="Schlueter A."/>
        </authorList>
    </citation>
    <scope>NUCLEOTIDE SEQUENCE [LARGE SCALE GENOMIC DNA]</scope>
    <source>
        <strain evidence="9">M2/40</strain>
    </source>
</reference>
<dbReference type="HOGENOM" id="CLU_077636_3_2_9"/>
<dbReference type="GO" id="GO:0005840">
    <property type="term" value="C:ribosome"/>
    <property type="evidence" value="ECO:0007669"/>
    <property type="project" value="InterPro"/>
</dbReference>
<dbReference type="PANTHER" id="PTHR33692">
    <property type="entry name" value="RIBOSOME MATURATION FACTOR RIMM"/>
    <property type="match status" value="1"/>
</dbReference>
<feature type="domain" description="RimM N-terminal" evidence="6">
    <location>
        <begin position="6"/>
        <end position="83"/>
    </location>
</feature>
<evidence type="ECO:0000256" key="3">
    <source>
        <dbReference type="ARBA" id="ARBA00022552"/>
    </source>
</evidence>
<dbReference type="EMBL" id="HG917868">
    <property type="protein sequence ID" value="CDM68886.1"/>
    <property type="molecule type" value="Genomic_DNA"/>
</dbReference>
<dbReference type="SUPFAM" id="SSF50447">
    <property type="entry name" value="Translation proteins"/>
    <property type="match status" value="1"/>
</dbReference>
<dbReference type="InterPro" id="IPR002676">
    <property type="entry name" value="RimM_N"/>
</dbReference>
<dbReference type="KEGG" id="clt:CM240_1728"/>
<dbReference type="Proteomes" id="UP000019426">
    <property type="component" value="Chromosome M2/40_rep1"/>
</dbReference>
<dbReference type="GO" id="GO:0042274">
    <property type="term" value="P:ribosomal small subunit biogenesis"/>
    <property type="evidence" value="ECO:0007669"/>
    <property type="project" value="UniProtKB-UniRule"/>
</dbReference>
<comment type="domain">
    <text evidence="5">The PRC barrel domain binds ribosomal protein uS19.</text>
</comment>
<dbReference type="SUPFAM" id="SSF50346">
    <property type="entry name" value="PRC-barrel domain"/>
    <property type="match status" value="1"/>
</dbReference>
<organism evidence="8 9">
    <name type="scientific">Clostridium bornimense</name>
    <dbReference type="NCBI Taxonomy" id="1216932"/>
    <lineage>
        <taxon>Bacteria</taxon>
        <taxon>Bacillati</taxon>
        <taxon>Bacillota</taxon>
        <taxon>Clostridia</taxon>
        <taxon>Eubacteriales</taxon>
        <taxon>Clostridiaceae</taxon>
        <taxon>Clostridium</taxon>
    </lineage>
</organism>
<dbReference type="InterPro" id="IPR011961">
    <property type="entry name" value="RimM"/>
</dbReference>
<comment type="subunit">
    <text evidence="5">Binds ribosomal protein uS19.</text>
</comment>
<comment type="function">
    <text evidence="5">An accessory protein needed during the final step in the assembly of 30S ribosomal subunit, possibly for assembly of the head region. Essential for efficient processing of 16S rRNA. May be needed both before and after RbfA during the maturation of 16S rRNA. It has affinity for free ribosomal 30S subunits but not for 70S ribosomes.</text>
</comment>
<sequence>MKEIFTIGKISTTHGVKGEVKVISYSEDINRFKELKEVMIDDKTYEVENVKIQPQKVILKLKGIDDMDTAIRYKEKLIKIHRKDAIELPEDRYFVCDLIGCTLKSENGDEHGKVKDVIFTGSNDVYWAKKNGEDFLVPALEGIVLDINIEDKTILIRDLEFWM</sequence>
<dbReference type="GO" id="GO:0005737">
    <property type="term" value="C:cytoplasm"/>
    <property type="evidence" value="ECO:0007669"/>
    <property type="project" value="UniProtKB-SubCell"/>
</dbReference>
<dbReference type="Gene3D" id="2.30.30.240">
    <property type="entry name" value="PRC-barrel domain"/>
    <property type="match status" value="1"/>
</dbReference>
<keyword evidence="1 5" id="KW-0963">Cytoplasm</keyword>
<evidence type="ECO:0000259" key="6">
    <source>
        <dbReference type="Pfam" id="PF01782"/>
    </source>
</evidence>
<feature type="domain" description="Ribosome maturation factor RimM PRC barrel" evidence="7">
    <location>
        <begin position="97"/>
        <end position="156"/>
    </location>
</feature>
<accession>W6RW56</accession>
<proteinExistence type="inferred from homology"/>
<evidence type="ECO:0000259" key="7">
    <source>
        <dbReference type="Pfam" id="PF24986"/>
    </source>
</evidence>
<dbReference type="eggNOG" id="COG0806">
    <property type="taxonomic scope" value="Bacteria"/>
</dbReference>
<dbReference type="Pfam" id="PF01782">
    <property type="entry name" value="RimM"/>
    <property type="match status" value="1"/>
</dbReference>
<dbReference type="Gene3D" id="2.40.30.60">
    <property type="entry name" value="RimM"/>
    <property type="match status" value="1"/>
</dbReference>
<keyword evidence="3 5" id="KW-0698">rRNA processing</keyword>
<evidence type="ECO:0000256" key="4">
    <source>
        <dbReference type="ARBA" id="ARBA00023186"/>
    </source>
</evidence>
<dbReference type="GO" id="GO:0043022">
    <property type="term" value="F:ribosome binding"/>
    <property type="evidence" value="ECO:0007669"/>
    <property type="project" value="InterPro"/>
</dbReference>